<dbReference type="EMBL" id="BPLR01009496">
    <property type="protein sequence ID" value="GIY32353.1"/>
    <property type="molecule type" value="Genomic_DNA"/>
</dbReference>
<accession>A0AAV4SDG5</accession>
<dbReference type="GO" id="GO:0016567">
    <property type="term" value="P:protein ubiquitination"/>
    <property type="evidence" value="ECO:0007669"/>
    <property type="project" value="InterPro"/>
</dbReference>
<dbReference type="Proteomes" id="UP001054945">
    <property type="component" value="Unassembled WGS sequence"/>
</dbReference>
<dbReference type="GO" id="GO:0005737">
    <property type="term" value="C:cytoplasm"/>
    <property type="evidence" value="ECO:0007669"/>
    <property type="project" value="TreeGrafter"/>
</dbReference>
<proteinExistence type="predicted"/>
<evidence type="ECO:0000313" key="2">
    <source>
        <dbReference type="EMBL" id="GIY32353.1"/>
    </source>
</evidence>
<protein>
    <recommendedName>
        <fullName evidence="1">MIB/HERC2 domain-containing protein</fullName>
    </recommendedName>
</protein>
<dbReference type="PANTHER" id="PTHR24202">
    <property type="entry name" value="E3 UBIQUITIN-PROTEIN LIGASE MIB2"/>
    <property type="match status" value="1"/>
</dbReference>
<dbReference type="PANTHER" id="PTHR24202:SF4">
    <property type="entry name" value="E3 UBIQUITIN-PROTEIN LIGASE MIB2-RELATED"/>
    <property type="match status" value="1"/>
</dbReference>
<dbReference type="InterPro" id="IPR010606">
    <property type="entry name" value="Mib_Herc2"/>
</dbReference>
<dbReference type="PROSITE" id="PS51416">
    <property type="entry name" value="MIB_HERC2"/>
    <property type="match status" value="1"/>
</dbReference>
<reference evidence="2 3" key="1">
    <citation type="submission" date="2021-06" db="EMBL/GenBank/DDBJ databases">
        <title>Caerostris extrusa draft genome.</title>
        <authorList>
            <person name="Kono N."/>
            <person name="Arakawa K."/>
        </authorList>
    </citation>
    <scope>NUCLEOTIDE SEQUENCE [LARGE SCALE GENOMIC DNA]</scope>
</reference>
<gene>
    <name evidence="2" type="primary">Mib2</name>
    <name evidence="2" type="ORF">CEXT_691571</name>
</gene>
<name>A0AAV4SDG5_CAEEX</name>
<keyword evidence="3" id="KW-1185">Reference proteome</keyword>
<evidence type="ECO:0000313" key="3">
    <source>
        <dbReference type="Proteomes" id="UP001054945"/>
    </source>
</evidence>
<evidence type="ECO:0000259" key="1">
    <source>
        <dbReference type="PROSITE" id="PS51416"/>
    </source>
</evidence>
<dbReference type="AlphaFoldDB" id="A0AAV4SDG5"/>
<sequence length="96" mass="10613">MLPIGGDGKTGKVLDIRGWDNESERSVANVTWSSGATNVYRLGHKGKVDLKYIQDAVGGYYYRDHLPILGQVEATCSKAPPGKTIQDLLLEIKFKY</sequence>
<dbReference type="Pfam" id="PF06701">
    <property type="entry name" value="MIB_HERC2"/>
    <property type="match status" value="1"/>
</dbReference>
<dbReference type="InterPro" id="IPR037252">
    <property type="entry name" value="Mib_Herc2_sf"/>
</dbReference>
<feature type="domain" description="MIB/HERC2" evidence="1">
    <location>
        <begin position="1"/>
        <end position="56"/>
    </location>
</feature>
<dbReference type="GO" id="GO:0046872">
    <property type="term" value="F:metal ion binding"/>
    <property type="evidence" value="ECO:0007669"/>
    <property type="project" value="InterPro"/>
</dbReference>
<dbReference type="Gene3D" id="2.30.30.40">
    <property type="entry name" value="SH3 Domains"/>
    <property type="match status" value="1"/>
</dbReference>
<organism evidence="2 3">
    <name type="scientific">Caerostris extrusa</name>
    <name type="common">Bark spider</name>
    <name type="synonym">Caerostris bankana</name>
    <dbReference type="NCBI Taxonomy" id="172846"/>
    <lineage>
        <taxon>Eukaryota</taxon>
        <taxon>Metazoa</taxon>
        <taxon>Ecdysozoa</taxon>
        <taxon>Arthropoda</taxon>
        <taxon>Chelicerata</taxon>
        <taxon>Arachnida</taxon>
        <taxon>Araneae</taxon>
        <taxon>Araneomorphae</taxon>
        <taxon>Entelegynae</taxon>
        <taxon>Araneoidea</taxon>
        <taxon>Araneidae</taxon>
        <taxon>Caerostris</taxon>
    </lineage>
</organism>
<dbReference type="SUPFAM" id="SSF159034">
    <property type="entry name" value="Mib/herc2 domain-like"/>
    <property type="match status" value="1"/>
</dbReference>
<dbReference type="GO" id="GO:0004842">
    <property type="term" value="F:ubiquitin-protein transferase activity"/>
    <property type="evidence" value="ECO:0007669"/>
    <property type="project" value="InterPro"/>
</dbReference>
<comment type="caution">
    <text evidence="2">The sequence shown here is derived from an EMBL/GenBank/DDBJ whole genome shotgun (WGS) entry which is preliminary data.</text>
</comment>